<name>A0A1Y6BU21_9PROT</name>
<keyword evidence="4 6" id="KW-1133">Transmembrane helix</keyword>
<keyword evidence="5 6" id="KW-0472">Membrane</keyword>
<evidence type="ECO:0000256" key="6">
    <source>
        <dbReference type="SAM" id="Phobius"/>
    </source>
</evidence>
<dbReference type="Pfam" id="PF07690">
    <property type="entry name" value="MFS_1"/>
    <property type="match status" value="1"/>
</dbReference>
<feature type="transmembrane region" description="Helical" evidence="6">
    <location>
        <begin position="156"/>
        <end position="175"/>
    </location>
</feature>
<dbReference type="EMBL" id="FWZX01000007">
    <property type="protein sequence ID" value="SMF20480.1"/>
    <property type="molecule type" value="Genomic_DNA"/>
</dbReference>
<dbReference type="CDD" id="cd06174">
    <property type="entry name" value="MFS"/>
    <property type="match status" value="1"/>
</dbReference>
<dbReference type="InterPro" id="IPR011701">
    <property type="entry name" value="MFS"/>
</dbReference>
<proteinExistence type="predicted"/>
<evidence type="ECO:0000256" key="5">
    <source>
        <dbReference type="ARBA" id="ARBA00023136"/>
    </source>
</evidence>
<feature type="transmembrane region" description="Helical" evidence="6">
    <location>
        <begin position="234"/>
        <end position="257"/>
    </location>
</feature>
<keyword evidence="8" id="KW-1185">Reference proteome</keyword>
<dbReference type="PANTHER" id="PTHR23506:SF23">
    <property type="entry name" value="GH10249P"/>
    <property type="match status" value="1"/>
</dbReference>
<evidence type="ECO:0000256" key="2">
    <source>
        <dbReference type="ARBA" id="ARBA00022448"/>
    </source>
</evidence>
<dbReference type="Proteomes" id="UP000192917">
    <property type="component" value="Unassembled WGS sequence"/>
</dbReference>
<dbReference type="STRING" id="560819.SAMN05428998_10717"/>
<feature type="transmembrane region" description="Helical" evidence="6">
    <location>
        <begin position="181"/>
        <end position="201"/>
    </location>
</feature>
<dbReference type="SUPFAM" id="SSF103473">
    <property type="entry name" value="MFS general substrate transporter"/>
    <property type="match status" value="1"/>
</dbReference>
<keyword evidence="3 6" id="KW-0812">Transmembrane</keyword>
<comment type="subcellular location">
    <subcellularLocation>
        <location evidence="1">Membrane</location>
        <topology evidence="1">Multi-pass membrane protein</topology>
    </subcellularLocation>
</comment>
<evidence type="ECO:0000256" key="4">
    <source>
        <dbReference type="ARBA" id="ARBA00022989"/>
    </source>
</evidence>
<dbReference type="PANTHER" id="PTHR23506">
    <property type="entry name" value="GH10249P"/>
    <property type="match status" value="1"/>
</dbReference>
<dbReference type="GO" id="GO:0016020">
    <property type="term" value="C:membrane"/>
    <property type="evidence" value="ECO:0007669"/>
    <property type="project" value="UniProtKB-SubCell"/>
</dbReference>
<feature type="transmembrane region" description="Helical" evidence="6">
    <location>
        <begin position="374"/>
        <end position="402"/>
    </location>
</feature>
<feature type="transmembrane region" description="Helical" evidence="6">
    <location>
        <begin position="123"/>
        <end position="144"/>
    </location>
</feature>
<dbReference type="InterPro" id="IPR050930">
    <property type="entry name" value="MFS_Vesicular_Transporter"/>
</dbReference>
<evidence type="ECO:0000313" key="7">
    <source>
        <dbReference type="EMBL" id="SMF20480.1"/>
    </source>
</evidence>
<organism evidence="7 8">
    <name type="scientific">Tistlia consotensis USBA 355</name>
    <dbReference type="NCBI Taxonomy" id="560819"/>
    <lineage>
        <taxon>Bacteria</taxon>
        <taxon>Pseudomonadati</taxon>
        <taxon>Pseudomonadota</taxon>
        <taxon>Alphaproteobacteria</taxon>
        <taxon>Rhodospirillales</taxon>
        <taxon>Rhodovibrionaceae</taxon>
        <taxon>Tistlia</taxon>
    </lineage>
</organism>
<accession>A0A1Y6BU21</accession>
<protein>
    <submittedName>
        <fullName evidence="7">Major Facilitator Superfamily protein</fullName>
    </submittedName>
</protein>
<dbReference type="Gene3D" id="1.20.1250.20">
    <property type="entry name" value="MFS general substrate transporter like domains"/>
    <property type="match status" value="2"/>
</dbReference>
<dbReference type="AlphaFoldDB" id="A0A1Y6BU21"/>
<gene>
    <name evidence="7" type="ORF">SAMN05428998_10717</name>
</gene>
<feature type="transmembrane region" description="Helical" evidence="6">
    <location>
        <begin position="20"/>
        <end position="38"/>
    </location>
</feature>
<keyword evidence="2" id="KW-0813">Transport</keyword>
<evidence type="ECO:0000256" key="1">
    <source>
        <dbReference type="ARBA" id="ARBA00004141"/>
    </source>
</evidence>
<feature type="transmembrane region" description="Helical" evidence="6">
    <location>
        <begin position="300"/>
        <end position="332"/>
    </location>
</feature>
<evidence type="ECO:0000256" key="3">
    <source>
        <dbReference type="ARBA" id="ARBA00022692"/>
    </source>
</evidence>
<sequence>MRRSSRLALGPAAMNVRHPIWLQAVGAPGATSFALLFTLESLTRAIIASVIPLQVLTLIGNPKGVSLVYFVVSGLGLMANFLVPLLVRAISRRFTYSLGALASLTAALLFMGEGLGGTALAMLLRAFGTACFAICLNLYILDYIKGRELNRLEPLRLFFAAAAWTVGPALGVFLWTRVGHVVPFAISACCAVLLLSYFWFLRASDDRAIVKARSPAPNPFLNVGRFFAQPRLRLGWLIAFTRSAWWAMFFVYVPVFAVEGGLGAEVGGLLVSAGNGLLFLAPLIGRVVERKGVRWTIVRAFLLGGCLTLVAAVTMTFAPAVAAPIVVAAAVASVALDVSGNLPFLRSVRPSQRAGMTTVFVTYRDASEVAPPGVFALILMMLPLPFVFVASAASYFAGAWFARHVPRRM</sequence>
<dbReference type="GO" id="GO:0022857">
    <property type="term" value="F:transmembrane transporter activity"/>
    <property type="evidence" value="ECO:0007669"/>
    <property type="project" value="InterPro"/>
</dbReference>
<feature type="transmembrane region" description="Helical" evidence="6">
    <location>
        <begin position="94"/>
        <end position="111"/>
    </location>
</feature>
<dbReference type="InterPro" id="IPR036259">
    <property type="entry name" value="MFS_trans_sf"/>
</dbReference>
<feature type="transmembrane region" description="Helical" evidence="6">
    <location>
        <begin position="269"/>
        <end position="288"/>
    </location>
</feature>
<feature type="transmembrane region" description="Helical" evidence="6">
    <location>
        <begin position="67"/>
        <end position="87"/>
    </location>
</feature>
<reference evidence="7 8" key="1">
    <citation type="submission" date="2017-04" db="EMBL/GenBank/DDBJ databases">
        <authorList>
            <person name="Afonso C.L."/>
            <person name="Miller P.J."/>
            <person name="Scott M.A."/>
            <person name="Spackman E."/>
            <person name="Goraichik I."/>
            <person name="Dimitrov K.M."/>
            <person name="Suarez D.L."/>
            <person name="Swayne D.E."/>
        </authorList>
    </citation>
    <scope>NUCLEOTIDE SEQUENCE [LARGE SCALE GENOMIC DNA]</scope>
    <source>
        <strain evidence="7 8">USBA 355</strain>
    </source>
</reference>
<evidence type="ECO:0000313" key="8">
    <source>
        <dbReference type="Proteomes" id="UP000192917"/>
    </source>
</evidence>